<dbReference type="PANTHER" id="PTHR43791">
    <property type="entry name" value="PERMEASE-RELATED"/>
    <property type="match status" value="1"/>
</dbReference>
<evidence type="ECO:0000256" key="4">
    <source>
        <dbReference type="ARBA" id="ARBA00022989"/>
    </source>
</evidence>
<evidence type="ECO:0000256" key="6">
    <source>
        <dbReference type="SAM" id="MobiDB-lite"/>
    </source>
</evidence>
<evidence type="ECO:0000256" key="7">
    <source>
        <dbReference type="SAM" id="Phobius"/>
    </source>
</evidence>
<dbReference type="GO" id="GO:0022857">
    <property type="term" value="F:transmembrane transporter activity"/>
    <property type="evidence" value="ECO:0007669"/>
    <property type="project" value="InterPro"/>
</dbReference>
<dbReference type="SUPFAM" id="SSF103473">
    <property type="entry name" value="MFS general substrate transporter"/>
    <property type="match status" value="1"/>
</dbReference>
<dbReference type="AlphaFoldDB" id="A0AAE0IZH3"/>
<gene>
    <name evidence="8" type="ORF">B0T19DRAFT_449182</name>
</gene>
<keyword evidence="5 7" id="KW-0472">Membrane</keyword>
<dbReference type="EMBL" id="JAUEPO010000002">
    <property type="protein sequence ID" value="KAK3333870.1"/>
    <property type="molecule type" value="Genomic_DNA"/>
</dbReference>
<feature type="compositionally biased region" description="Low complexity" evidence="6">
    <location>
        <begin position="1"/>
        <end position="14"/>
    </location>
</feature>
<dbReference type="Gene3D" id="1.20.1250.20">
    <property type="entry name" value="MFS general substrate transporter like domains"/>
    <property type="match status" value="2"/>
</dbReference>
<feature type="transmembrane region" description="Helical" evidence="7">
    <location>
        <begin position="196"/>
        <end position="216"/>
    </location>
</feature>
<feature type="region of interest" description="Disordered" evidence="6">
    <location>
        <begin position="1"/>
        <end position="48"/>
    </location>
</feature>
<dbReference type="PANTHER" id="PTHR43791:SF36">
    <property type="entry name" value="TRANSPORTER, PUTATIVE (AFU_ORTHOLOGUE AFUA_6G08340)-RELATED"/>
    <property type="match status" value="1"/>
</dbReference>
<accession>A0AAE0IZH3</accession>
<keyword evidence="2" id="KW-0813">Transport</keyword>
<feature type="transmembrane region" description="Helical" evidence="7">
    <location>
        <begin position="130"/>
        <end position="149"/>
    </location>
</feature>
<sequence>METQMGMQTGMQMELQPQTEARQYSSPNRTPPPRTPRPAPANLPPQPASSRWTERAVVQIIDWAVLPILFAMYLLASLARSNIGNAQVAGMSRDLGISDNKFQWLLTVFSIIYACSEGLNFMWLLMPPNVWAFLCALLWGLASTLQAAAPKTNHGWEYLMAFRALLAVAEAGFGPGVPFLLSCFYTRREIGTRIGIFLSAVPLAGALAGCLAYGITRIRGESWRWIFLIEGLPSLAVAAVAAKWLPGAPNEIRKLSAAQREIVRDRLVDQTGDSAPRERRFVWAHARTALMDCTVWCYALMYFSCNVSFATLPVYLPILYEERGHVPINAQVFTLFPHLVSFGACIATTWLADKLRRRGLIVTATSFVAFVGFTLLGSSRESWWGRYASFAFATAGVFSTMANLLPWMLNNQGTDSARATSIVIINAIGQCGPILGSRLFPAEQAPNHTMSTVVCGCLMLVAGFLAPILTYVFFFRNDWLRVHEVAMNVALPQGGREVERQGVVGYRYML</sequence>
<keyword evidence="4 7" id="KW-1133">Transmembrane helix</keyword>
<keyword evidence="3 7" id="KW-0812">Transmembrane</keyword>
<reference evidence="8" key="2">
    <citation type="submission" date="2023-06" db="EMBL/GenBank/DDBJ databases">
        <authorList>
            <consortium name="Lawrence Berkeley National Laboratory"/>
            <person name="Haridas S."/>
            <person name="Hensen N."/>
            <person name="Bonometti L."/>
            <person name="Westerberg I."/>
            <person name="Brannstrom I.O."/>
            <person name="Guillou S."/>
            <person name="Cros-Aarteil S."/>
            <person name="Calhoun S."/>
            <person name="Kuo A."/>
            <person name="Mondo S."/>
            <person name="Pangilinan J."/>
            <person name="Riley R."/>
            <person name="Labutti K."/>
            <person name="Andreopoulos B."/>
            <person name="Lipzen A."/>
            <person name="Chen C."/>
            <person name="Yanf M."/>
            <person name="Daum C."/>
            <person name="Ng V."/>
            <person name="Clum A."/>
            <person name="Steindorff A."/>
            <person name="Ohm R."/>
            <person name="Martin F."/>
            <person name="Silar P."/>
            <person name="Natvig D."/>
            <person name="Lalanne C."/>
            <person name="Gautier V."/>
            <person name="Ament-Velasquez S.L."/>
            <person name="Kruys A."/>
            <person name="Hutchinson M.I."/>
            <person name="Powell A.J."/>
            <person name="Barry K."/>
            <person name="Miller A.N."/>
            <person name="Grigoriev I.V."/>
            <person name="Debuchy R."/>
            <person name="Gladieux P."/>
            <person name="Thoren M.H."/>
            <person name="Johannesson H."/>
        </authorList>
    </citation>
    <scope>NUCLEOTIDE SEQUENCE</scope>
    <source>
        <strain evidence="8">SMH4131-1</strain>
    </source>
</reference>
<feature type="transmembrane region" description="Helical" evidence="7">
    <location>
        <begin position="222"/>
        <end position="245"/>
    </location>
</feature>
<evidence type="ECO:0000313" key="9">
    <source>
        <dbReference type="Proteomes" id="UP001286456"/>
    </source>
</evidence>
<dbReference type="InterPro" id="IPR036259">
    <property type="entry name" value="MFS_trans_sf"/>
</dbReference>
<organism evidence="8 9">
    <name type="scientific">Cercophora scortea</name>
    <dbReference type="NCBI Taxonomy" id="314031"/>
    <lineage>
        <taxon>Eukaryota</taxon>
        <taxon>Fungi</taxon>
        <taxon>Dikarya</taxon>
        <taxon>Ascomycota</taxon>
        <taxon>Pezizomycotina</taxon>
        <taxon>Sordariomycetes</taxon>
        <taxon>Sordariomycetidae</taxon>
        <taxon>Sordariales</taxon>
        <taxon>Lasiosphaeriaceae</taxon>
        <taxon>Cercophora</taxon>
    </lineage>
</organism>
<evidence type="ECO:0000256" key="1">
    <source>
        <dbReference type="ARBA" id="ARBA00004141"/>
    </source>
</evidence>
<proteinExistence type="predicted"/>
<name>A0AAE0IZH3_9PEZI</name>
<reference evidence="8" key="1">
    <citation type="journal article" date="2023" name="Mol. Phylogenet. Evol.">
        <title>Genome-scale phylogeny and comparative genomics of the fungal order Sordariales.</title>
        <authorList>
            <person name="Hensen N."/>
            <person name="Bonometti L."/>
            <person name="Westerberg I."/>
            <person name="Brannstrom I.O."/>
            <person name="Guillou S."/>
            <person name="Cros-Aarteil S."/>
            <person name="Calhoun S."/>
            <person name="Haridas S."/>
            <person name="Kuo A."/>
            <person name="Mondo S."/>
            <person name="Pangilinan J."/>
            <person name="Riley R."/>
            <person name="LaButti K."/>
            <person name="Andreopoulos B."/>
            <person name="Lipzen A."/>
            <person name="Chen C."/>
            <person name="Yan M."/>
            <person name="Daum C."/>
            <person name="Ng V."/>
            <person name="Clum A."/>
            <person name="Steindorff A."/>
            <person name="Ohm R.A."/>
            <person name="Martin F."/>
            <person name="Silar P."/>
            <person name="Natvig D.O."/>
            <person name="Lalanne C."/>
            <person name="Gautier V."/>
            <person name="Ament-Velasquez S.L."/>
            <person name="Kruys A."/>
            <person name="Hutchinson M.I."/>
            <person name="Powell A.J."/>
            <person name="Barry K."/>
            <person name="Miller A.N."/>
            <person name="Grigoriev I.V."/>
            <person name="Debuchy R."/>
            <person name="Gladieux P."/>
            <person name="Hiltunen Thoren M."/>
            <person name="Johannesson H."/>
        </authorList>
    </citation>
    <scope>NUCLEOTIDE SEQUENCE</scope>
    <source>
        <strain evidence="8">SMH4131-1</strain>
    </source>
</reference>
<feature type="transmembrane region" description="Helical" evidence="7">
    <location>
        <begin position="384"/>
        <end position="405"/>
    </location>
</feature>
<dbReference type="InterPro" id="IPR011701">
    <property type="entry name" value="MFS"/>
</dbReference>
<evidence type="ECO:0000256" key="5">
    <source>
        <dbReference type="ARBA" id="ARBA00023136"/>
    </source>
</evidence>
<feature type="transmembrane region" description="Helical" evidence="7">
    <location>
        <begin position="448"/>
        <end position="474"/>
    </location>
</feature>
<feature type="transmembrane region" description="Helical" evidence="7">
    <location>
        <begin position="295"/>
        <end position="316"/>
    </location>
</feature>
<feature type="transmembrane region" description="Helical" evidence="7">
    <location>
        <begin position="161"/>
        <end position="184"/>
    </location>
</feature>
<protein>
    <submittedName>
        <fullName evidence="8">MFS transporter</fullName>
    </submittedName>
</protein>
<evidence type="ECO:0000256" key="2">
    <source>
        <dbReference type="ARBA" id="ARBA00022448"/>
    </source>
</evidence>
<dbReference type="GO" id="GO:0016020">
    <property type="term" value="C:membrane"/>
    <property type="evidence" value="ECO:0007669"/>
    <property type="project" value="UniProtKB-SubCell"/>
</dbReference>
<feature type="transmembrane region" description="Helical" evidence="7">
    <location>
        <begin position="328"/>
        <end position="352"/>
    </location>
</feature>
<dbReference type="Pfam" id="PF07690">
    <property type="entry name" value="MFS_1"/>
    <property type="match status" value="1"/>
</dbReference>
<feature type="compositionally biased region" description="Polar residues" evidence="6">
    <location>
        <begin position="15"/>
        <end position="26"/>
    </location>
</feature>
<evidence type="ECO:0000313" key="8">
    <source>
        <dbReference type="EMBL" id="KAK3333870.1"/>
    </source>
</evidence>
<comment type="caution">
    <text evidence="8">The sequence shown here is derived from an EMBL/GenBank/DDBJ whole genome shotgun (WGS) entry which is preliminary data.</text>
</comment>
<feature type="compositionally biased region" description="Pro residues" evidence="6">
    <location>
        <begin position="29"/>
        <end position="47"/>
    </location>
</feature>
<feature type="transmembrane region" description="Helical" evidence="7">
    <location>
        <begin position="56"/>
        <end position="76"/>
    </location>
</feature>
<dbReference type="Proteomes" id="UP001286456">
    <property type="component" value="Unassembled WGS sequence"/>
</dbReference>
<comment type="subcellular location">
    <subcellularLocation>
        <location evidence="1">Membrane</location>
        <topology evidence="1">Multi-pass membrane protein</topology>
    </subcellularLocation>
</comment>
<evidence type="ECO:0000256" key="3">
    <source>
        <dbReference type="ARBA" id="ARBA00022692"/>
    </source>
</evidence>
<feature type="transmembrane region" description="Helical" evidence="7">
    <location>
        <begin position="359"/>
        <end position="378"/>
    </location>
</feature>
<keyword evidence="9" id="KW-1185">Reference proteome</keyword>
<feature type="transmembrane region" description="Helical" evidence="7">
    <location>
        <begin position="102"/>
        <end position="123"/>
    </location>
</feature>